<accession>A0A4Y2SCP6</accession>
<keyword evidence="3" id="KW-1185">Reference proteome</keyword>
<dbReference type="Proteomes" id="UP000499080">
    <property type="component" value="Unassembled WGS sequence"/>
</dbReference>
<feature type="region of interest" description="Disordered" evidence="1">
    <location>
        <begin position="55"/>
        <end position="74"/>
    </location>
</feature>
<reference evidence="2 3" key="1">
    <citation type="journal article" date="2019" name="Sci. Rep.">
        <title>Orb-weaving spider Araneus ventricosus genome elucidates the spidroin gene catalogue.</title>
        <authorList>
            <person name="Kono N."/>
            <person name="Nakamura H."/>
            <person name="Ohtoshi R."/>
            <person name="Moran D.A.P."/>
            <person name="Shinohara A."/>
            <person name="Yoshida Y."/>
            <person name="Fujiwara M."/>
            <person name="Mori M."/>
            <person name="Tomita M."/>
            <person name="Arakawa K."/>
        </authorList>
    </citation>
    <scope>NUCLEOTIDE SEQUENCE [LARGE SCALE GENOMIC DNA]</scope>
</reference>
<dbReference type="AlphaFoldDB" id="A0A4Y2SCP6"/>
<evidence type="ECO:0000313" key="2">
    <source>
        <dbReference type="EMBL" id="GBN85593.1"/>
    </source>
</evidence>
<gene>
    <name evidence="2" type="ORF">AVEN_217709_1</name>
</gene>
<evidence type="ECO:0000313" key="3">
    <source>
        <dbReference type="Proteomes" id="UP000499080"/>
    </source>
</evidence>
<name>A0A4Y2SCP6_ARAVE</name>
<protein>
    <submittedName>
        <fullName evidence="2">Uncharacterized protein</fullName>
    </submittedName>
</protein>
<organism evidence="2 3">
    <name type="scientific">Araneus ventricosus</name>
    <name type="common">Orbweaver spider</name>
    <name type="synonym">Epeira ventricosa</name>
    <dbReference type="NCBI Taxonomy" id="182803"/>
    <lineage>
        <taxon>Eukaryota</taxon>
        <taxon>Metazoa</taxon>
        <taxon>Ecdysozoa</taxon>
        <taxon>Arthropoda</taxon>
        <taxon>Chelicerata</taxon>
        <taxon>Arachnida</taxon>
        <taxon>Araneae</taxon>
        <taxon>Araneomorphae</taxon>
        <taxon>Entelegynae</taxon>
        <taxon>Araneoidea</taxon>
        <taxon>Araneidae</taxon>
        <taxon>Araneus</taxon>
    </lineage>
</organism>
<sequence>MSSVMITASEMMASEMSVAKCNHNKTFCGSATHQMAPPIYYWSTDALNGACAKSLSSTKNGKEEGSSSCGDLGH</sequence>
<comment type="caution">
    <text evidence="2">The sequence shown here is derived from an EMBL/GenBank/DDBJ whole genome shotgun (WGS) entry which is preliminary data.</text>
</comment>
<dbReference type="EMBL" id="BGPR01020850">
    <property type="protein sequence ID" value="GBN85593.1"/>
    <property type="molecule type" value="Genomic_DNA"/>
</dbReference>
<evidence type="ECO:0000256" key="1">
    <source>
        <dbReference type="SAM" id="MobiDB-lite"/>
    </source>
</evidence>
<proteinExistence type="predicted"/>